<gene>
    <name evidence="2" type="ORF">SMAX5B_010236</name>
</gene>
<dbReference type="EMBL" id="CP026256">
    <property type="protein sequence ID" value="AWP13607.1"/>
    <property type="molecule type" value="Genomic_DNA"/>
</dbReference>
<sequence length="154" mass="17012">VRVDNRVDQMGREKTSPEECRHMEEEEGNKSTHANIDTGITQAFNKFFEQVKGRLLERRLPLVVRVCYRRIALSASGRSHDGVSFCGTEVQALASDGNLESQPSRRAPVTCVGQLWPVGGAAAYSGLARRGLVYKQTQTKTDVFPDPRSGANSF</sequence>
<organism evidence="2 3">
    <name type="scientific">Scophthalmus maximus</name>
    <name type="common">Turbot</name>
    <name type="synonym">Psetta maxima</name>
    <dbReference type="NCBI Taxonomy" id="52904"/>
    <lineage>
        <taxon>Eukaryota</taxon>
        <taxon>Metazoa</taxon>
        <taxon>Chordata</taxon>
        <taxon>Craniata</taxon>
        <taxon>Vertebrata</taxon>
        <taxon>Euteleostomi</taxon>
        <taxon>Actinopterygii</taxon>
        <taxon>Neopterygii</taxon>
        <taxon>Teleostei</taxon>
        <taxon>Neoteleostei</taxon>
        <taxon>Acanthomorphata</taxon>
        <taxon>Carangaria</taxon>
        <taxon>Pleuronectiformes</taxon>
        <taxon>Pleuronectoidei</taxon>
        <taxon>Scophthalmidae</taxon>
        <taxon>Scophthalmus</taxon>
    </lineage>
</organism>
<proteinExistence type="predicted"/>
<dbReference type="AlphaFoldDB" id="A0A2U9CAH3"/>
<evidence type="ECO:0000256" key="1">
    <source>
        <dbReference type="SAM" id="MobiDB-lite"/>
    </source>
</evidence>
<evidence type="ECO:0000313" key="2">
    <source>
        <dbReference type="EMBL" id="AWP13607.1"/>
    </source>
</evidence>
<dbReference type="Proteomes" id="UP000246464">
    <property type="component" value="Chromosome 14"/>
</dbReference>
<accession>A0A2U9CAH3</accession>
<name>A0A2U9CAH3_SCOMX</name>
<keyword evidence="3" id="KW-1185">Reference proteome</keyword>
<protein>
    <submittedName>
        <fullName evidence="2">Uncharacterized protein</fullName>
    </submittedName>
</protein>
<feature type="non-terminal residue" evidence="2">
    <location>
        <position position="1"/>
    </location>
</feature>
<feature type="region of interest" description="Disordered" evidence="1">
    <location>
        <begin position="1"/>
        <end position="32"/>
    </location>
</feature>
<reference evidence="2 3" key="1">
    <citation type="submission" date="2017-12" db="EMBL/GenBank/DDBJ databases">
        <title>Integrating genomic resources of turbot (Scophthalmus maximus) in depth evaluation of genetic and physical mapping variation across individuals.</title>
        <authorList>
            <person name="Martinez P."/>
        </authorList>
    </citation>
    <scope>NUCLEOTIDE SEQUENCE [LARGE SCALE GENOMIC DNA]</scope>
</reference>
<feature type="compositionally biased region" description="Basic and acidic residues" evidence="1">
    <location>
        <begin position="1"/>
        <end position="30"/>
    </location>
</feature>
<evidence type="ECO:0000313" key="3">
    <source>
        <dbReference type="Proteomes" id="UP000246464"/>
    </source>
</evidence>